<comment type="similarity">
    <text evidence="2 5">Belongs to the Nudix hydrolase family.</text>
</comment>
<comment type="caution">
    <text evidence="8">The sequence shown here is derived from an EMBL/GenBank/DDBJ whole genome shotgun (WGS) entry which is preliminary data.</text>
</comment>
<dbReference type="Proteomes" id="UP000253094">
    <property type="component" value="Unassembled WGS sequence"/>
</dbReference>
<dbReference type="PRINTS" id="PR00502">
    <property type="entry name" value="NUDIXFAMILY"/>
</dbReference>
<dbReference type="InterPro" id="IPR015797">
    <property type="entry name" value="NUDIX_hydrolase-like_dom_sf"/>
</dbReference>
<dbReference type="PROSITE" id="PS00893">
    <property type="entry name" value="NUDIX_BOX"/>
    <property type="match status" value="1"/>
</dbReference>
<evidence type="ECO:0000256" key="5">
    <source>
        <dbReference type="RuleBase" id="RU003476"/>
    </source>
</evidence>
<evidence type="ECO:0000256" key="3">
    <source>
        <dbReference type="ARBA" id="ARBA00022801"/>
    </source>
</evidence>
<keyword evidence="3 5" id="KW-0378">Hydrolase</keyword>
<evidence type="ECO:0000259" key="7">
    <source>
        <dbReference type="PROSITE" id="PS51462"/>
    </source>
</evidence>
<accession>A0A367EZI6</accession>
<dbReference type="CDD" id="cd04685">
    <property type="entry name" value="NUDIX_Hydrolase"/>
    <property type="match status" value="1"/>
</dbReference>
<proteinExistence type="inferred from homology"/>
<keyword evidence="4" id="KW-0460">Magnesium</keyword>
<evidence type="ECO:0000313" key="9">
    <source>
        <dbReference type="Proteomes" id="UP000253094"/>
    </source>
</evidence>
<dbReference type="InterPro" id="IPR020084">
    <property type="entry name" value="NUDIX_hydrolase_CS"/>
</dbReference>
<feature type="compositionally biased region" description="Basic and acidic residues" evidence="6">
    <location>
        <begin position="147"/>
        <end position="168"/>
    </location>
</feature>
<dbReference type="OrthoDB" id="9804442at2"/>
<evidence type="ECO:0000256" key="4">
    <source>
        <dbReference type="ARBA" id="ARBA00022842"/>
    </source>
</evidence>
<evidence type="ECO:0000256" key="1">
    <source>
        <dbReference type="ARBA" id="ARBA00001946"/>
    </source>
</evidence>
<dbReference type="Gene3D" id="3.90.79.10">
    <property type="entry name" value="Nucleoside Triphosphate Pyrophosphohydrolase"/>
    <property type="match status" value="1"/>
</dbReference>
<dbReference type="PANTHER" id="PTHR43046:SF12">
    <property type="entry name" value="GDP-MANNOSE MANNOSYL HYDROLASE"/>
    <property type="match status" value="1"/>
</dbReference>
<dbReference type="EMBL" id="QOIL01000026">
    <property type="protein sequence ID" value="RCG23493.1"/>
    <property type="molecule type" value="Genomic_DNA"/>
</dbReference>
<dbReference type="SUPFAM" id="SSF55811">
    <property type="entry name" value="Nudix"/>
    <property type="match status" value="1"/>
</dbReference>
<protein>
    <submittedName>
        <fullName evidence="8">NUDIX domain-containing protein</fullName>
    </submittedName>
</protein>
<sequence length="168" mass="18513">MASSDRPAARVVCVDGQGRVLLLRWRDTVSGVVFWEPPGGGIDPGETPLEAARRELAEETGLPGDAVADVSVPVERDYHWLGVHYVKVEPFYLARFPGSPRVAPATLTGEEQETFLGHGWFTPEEIAALPEPVEPPAMARIVGLLEETCRPREEPSPPREELPGRRRE</sequence>
<dbReference type="InterPro" id="IPR020476">
    <property type="entry name" value="Nudix_hydrolase"/>
</dbReference>
<dbReference type="PROSITE" id="PS51462">
    <property type="entry name" value="NUDIX"/>
    <property type="match status" value="1"/>
</dbReference>
<dbReference type="AlphaFoldDB" id="A0A367EZI6"/>
<dbReference type="RefSeq" id="WP_114033037.1">
    <property type="nucleotide sequence ID" value="NZ_QOIL01000026.1"/>
</dbReference>
<comment type="cofactor">
    <cofactor evidence="1">
        <name>Mg(2+)</name>
        <dbReference type="ChEBI" id="CHEBI:18420"/>
    </cofactor>
</comment>
<dbReference type="Pfam" id="PF00293">
    <property type="entry name" value="NUDIX"/>
    <property type="match status" value="1"/>
</dbReference>
<keyword evidence="9" id="KW-1185">Reference proteome</keyword>
<dbReference type="GO" id="GO:0016787">
    <property type="term" value="F:hydrolase activity"/>
    <property type="evidence" value="ECO:0007669"/>
    <property type="project" value="UniProtKB-KW"/>
</dbReference>
<reference evidence="8 9" key="1">
    <citation type="submission" date="2018-06" db="EMBL/GenBank/DDBJ databases">
        <title>Sphaerisporangium craniellae sp. nov., isolated from a marine sponge in the South China Sea.</title>
        <authorList>
            <person name="Li L."/>
        </authorList>
    </citation>
    <scope>NUCLEOTIDE SEQUENCE [LARGE SCALE GENOMIC DNA]</scope>
    <source>
        <strain evidence="8 9">CCTCC AA 208026</strain>
    </source>
</reference>
<feature type="domain" description="Nudix hydrolase" evidence="7">
    <location>
        <begin position="4"/>
        <end position="144"/>
    </location>
</feature>
<dbReference type="PANTHER" id="PTHR43046">
    <property type="entry name" value="GDP-MANNOSE MANNOSYL HYDROLASE"/>
    <property type="match status" value="1"/>
</dbReference>
<dbReference type="InterPro" id="IPR000086">
    <property type="entry name" value="NUDIX_hydrolase_dom"/>
</dbReference>
<gene>
    <name evidence="8" type="ORF">DQ384_34340</name>
</gene>
<name>A0A367EZI6_9ACTN</name>
<evidence type="ECO:0000256" key="6">
    <source>
        <dbReference type="SAM" id="MobiDB-lite"/>
    </source>
</evidence>
<evidence type="ECO:0000313" key="8">
    <source>
        <dbReference type="EMBL" id="RCG23493.1"/>
    </source>
</evidence>
<feature type="region of interest" description="Disordered" evidence="6">
    <location>
        <begin position="146"/>
        <end position="168"/>
    </location>
</feature>
<evidence type="ECO:0000256" key="2">
    <source>
        <dbReference type="ARBA" id="ARBA00005582"/>
    </source>
</evidence>
<organism evidence="8 9">
    <name type="scientific">Sphaerisporangium album</name>
    <dbReference type="NCBI Taxonomy" id="509200"/>
    <lineage>
        <taxon>Bacteria</taxon>
        <taxon>Bacillati</taxon>
        <taxon>Actinomycetota</taxon>
        <taxon>Actinomycetes</taxon>
        <taxon>Streptosporangiales</taxon>
        <taxon>Streptosporangiaceae</taxon>
        <taxon>Sphaerisporangium</taxon>
    </lineage>
</organism>